<keyword evidence="1" id="KW-0597">Phosphoprotein</keyword>
<dbReference type="RefSeq" id="WP_224609985.1">
    <property type="nucleotide sequence ID" value="NZ_JAIQXV010000012.1"/>
</dbReference>
<dbReference type="EMBL" id="JBHSWB010000004">
    <property type="protein sequence ID" value="MFC6663781.1"/>
    <property type="molecule type" value="Genomic_DNA"/>
</dbReference>
<dbReference type="InterPro" id="IPR011006">
    <property type="entry name" value="CheY-like_superfamily"/>
</dbReference>
<dbReference type="SUPFAM" id="SSF52172">
    <property type="entry name" value="CheY-like"/>
    <property type="match status" value="1"/>
</dbReference>
<dbReference type="InterPro" id="IPR052893">
    <property type="entry name" value="TCS_response_regulator"/>
</dbReference>
<evidence type="ECO:0000259" key="2">
    <source>
        <dbReference type="PROSITE" id="PS50110"/>
    </source>
</evidence>
<evidence type="ECO:0000256" key="1">
    <source>
        <dbReference type="PROSITE-ProRule" id="PRU00169"/>
    </source>
</evidence>
<dbReference type="CDD" id="cd17557">
    <property type="entry name" value="REC_Rcp-like"/>
    <property type="match status" value="1"/>
</dbReference>
<dbReference type="InterPro" id="IPR001789">
    <property type="entry name" value="Sig_transdc_resp-reg_receiver"/>
</dbReference>
<dbReference type="PANTHER" id="PTHR44520">
    <property type="entry name" value="RESPONSE REGULATOR RCP1-RELATED"/>
    <property type="match status" value="1"/>
</dbReference>
<comment type="caution">
    <text evidence="3">The sequence shown here is derived from an EMBL/GenBank/DDBJ whole genome shotgun (WGS) entry which is preliminary data.</text>
</comment>
<feature type="domain" description="Response regulatory" evidence="2">
    <location>
        <begin position="6"/>
        <end position="126"/>
    </location>
</feature>
<dbReference type="Proteomes" id="UP001596317">
    <property type="component" value="Unassembled WGS sequence"/>
</dbReference>
<proteinExistence type="predicted"/>
<evidence type="ECO:0000313" key="4">
    <source>
        <dbReference type="Proteomes" id="UP001596317"/>
    </source>
</evidence>
<sequence length="137" mass="15231">MPAPQHFLLIDDNPHDQLLAIEAFTELCPDCHLTTASSGHEALELLRNTADLPDVVLLDVNMPGMNGFEVLQALKADLRLAHIPVAMLTTSGARSDVQTAYTLYASSYLVKAPSFTDFLDQIDAFLRYWQHARVVQH</sequence>
<keyword evidence="4" id="KW-1185">Reference proteome</keyword>
<feature type="modified residue" description="4-aspartylphosphate" evidence="1">
    <location>
        <position position="59"/>
    </location>
</feature>
<accession>A0ABW1ZS40</accession>
<evidence type="ECO:0000313" key="3">
    <source>
        <dbReference type="EMBL" id="MFC6663781.1"/>
    </source>
</evidence>
<dbReference type="Gene3D" id="3.40.50.2300">
    <property type="match status" value="1"/>
</dbReference>
<dbReference type="PROSITE" id="PS50110">
    <property type="entry name" value="RESPONSE_REGULATORY"/>
    <property type="match status" value="1"/>
</dbReference>
<organism evidence="3 4">
    <name type="scientific">Deinococcus multiflagellatus</name>
    <dbReference type="NCBI Taxonomy" id="1656887"/>
    <lineage>
        <taxon>Bacteria</taxon>
        <taxon>Thermotogati</taxon>
        <taxon>Deinococcota</taxon>
        <taxon>Deinococci</taxon>
        <taxon>Deinococcales</taxon>
        <taxon>Deinococcaceae</taxon>
        <taxon>Deinococcus</taxon>
    </lineage>
</organism>
<dbReference type="SMART" id="SM00448">
    <property type="entry name" value="REC"/>
    <property type="match status" value="1"/>
</dbReference>
<gene>
    <name evidence="3" type="ORF">ACFP90_27700</name>
</gene>
<reference evidence="4" key="1">
    <citation type="journal article" date="2019" name="Int. J. Syst. Evol. Microbiol.">
        <title>The Global Catalogue of Microorganisms (GCM) 10K type strain sequencing project: providing services to taxonomists for standard genome sequencing and annotation.</title>
        <authorList>
            <consortium name="The Broad Institute Genomics Platform"/>
            <consortium name="The Broad Institute Genome Sequencing Center for Infectious Disease"/>
            <person name="Wu L."/>
            <person name="Ma J."/>
        </authorList>
    </citation>
    <scope>NUCLEOTIDE SEQUENCE [LARGE SCALE GENOMIC DNA]</scope>
    <source>
        <strain evidence="4">CCUG 63830</strain>
    </source>
</reference>
<name>A0ABW1ZS40_9DEIO</name>
<dbReference type="PANTHER" id="PTHR44520:SF2">
    <property type="entry name" value="RESPONSE REGULATOR RCP1"/>
    <property type="match status" value="1"/>
</dbReference>
<protein>
    <submittedName>
        <fullName evidence="3">Response regulator</fullName>
    </submittedName>
</protein>
<dbReference type="Pfam" id="PF00072">
    <property type="entry name" value="Response_reg"/>
    <property type="match status" value="1"/>
</dbReference>